<organism evidence="2">
    <name type="scientific">marine metagenome</name>
    <dbReference type="NCBI Taxonomy" id="408172"/>
    <lineage>
        <taxon>unclassified sequences</taxon>
        <taxon>metagenomes</taxon>
        <taxon>ecological metagenomes</taxon>
    </lineage>
</organism>
<dbReference type="PANTHER" id="PTHR11895">
    <property type="entry name" value="TRANSAMIDASE"/>
    <property type="match status" value="1"/>
</dbReference>
<gene>
    <name evidence="2" type="ORF">METZ01_LOCUS393473</name>
</gene>
<dbReference type="InterPro" id="IPR000120">
    <property type="entry name" value="Amidase"/>
</dbReference>
<dbReference type="AlphaFoldDB" id="A0A382V2A5"/>
<dbReference type="Pfam" id="PF01425">
    <property type="entry name" value="Amidase"/>
    <property type="match status" value="1"/>
</dbReference>
<dbReference type="EMBL" id="UINC01148624">
    <property type="protein sequence ID" value="SVD40619.1"/>
    <property type="molecule type" value="Genomic_DNA"/>
</dbReference>
<dbReference type="PANTHER" id="PTHR11895:SF151">
    <property type="entry name" value="GLUTAMYL-TRNA(GLN) AMIDOTRANSFERASE SUBUNIT A"/>
    <property type="match status" value="1"/>
</dbReference>
<evidence type="ECO:0000313" key="2">
    <source>
        <dbReference type="EMBL" id="SVD40619.1"/>
    </source>
</evidence>
<dbReference type="GO" id="GO:0003824">
    <property type="term" value="F:catalytic activity"/>
    <property type="evidence" value="ECO:0007669"/>
    <property type="project" value="InterPro"/>
</dbReference>
<protein>
    <recommendedName>
        <fullName evidence="1">Amidase domain-containing protein</fullName>
    </recommendedName>
</protein>
<dbReference type="Gene3D" id="3.90.1300.10">
    <property type="entry name" value="Amidase signature (AS) domain"/>
    <property type="match status" value="1"/>
</dbReference>
<sequence>MTYLSIPEAKALLVKKQISSLELARAHISHAQEIEPKIKAFVTITEEKALTQSADADEYIKQKRSTELTGIPMQVKDNMCTSGIPTTCSSRMLETFVPPYSATVVHRLRESGAVMIGKGNMDEFAMGSSTENSAFFPTRNPWDTT</sequence>
<name>A0A382V2A5_9ZZZZ</name>
<dbReference type="InterPro" id="IPR036928">
    <property type="entry name" value="AS_sf"/>
</dbReference>
<feature type="domain" description="Amidase" evidence="1">
    <location>
        <begin position="22"/>
        <end position="144"/>
    </location>
</feature>
<dbReference type="SUPFAM" id="SSF75304">
    <property type="entry name" value="Amidase signature (AS) enzymes"/>
    <property type="match status" value="1"/>
</dbReference>
<proteinExistence type="predicted"/>
<dbReference type="InterPro" id="IPR023631">
    <property type="entry name" value="Amidase_dom"/>
</dbReference>
<accession>A0A382V2A5</accession>
<evidence type="ECO:0000259" key="1">
    <source>
        <dbReference type="Pfam" id="PF01425"/>
    </source>
</evidence>
<feature type="non-terminal residue" evidence="2">
    <location>
        <position position="145"/>
    </location>
</feature>
<reference evidence="2" key="1">
    <citation type="submission" date="2018-05" db="EMBL/GenBank/DDBJ databases">
        <authorList>
            <person name="Lanie J.A."/>
            <person name="Ng W.-L."/>
            <person name="Kazmierczak K.M."/>
            <person name="Andrzejewski T.M."/>
            <person name="Davidsen T.M."/>
            <person name="Wayne K.J."/>
            <person name="Tettelin H."/>
            <person name="Glass J.I."/>
            <person name="Rusch D."/>
            <person name="Podicherti R."/>
            <person name="Tsui H.-C.T."/>
            <person name="Winkler M.E."/>
        </authorList>
    </citation>
    <scope>NUCLEOTIDE SEQUENCE</scope>
</reference>